<dbReference type="GO" id="GO:0005634">
    <property type="term" value="C:nucleus"/>
    <property type="evidence" value="ECO:0007669"/>
    <property type="project" value="UniProtKB-SubCell"/>
</dbReference>
<gene>
    <name evidence="11" type="ORF">ACAOBT_LOCUS8153</name>
</gene>
<name>A0A9P0P3T3_ACAOB</name>
<dbReference type="PROSITE" id="PS00028">
    <property type="entry name" value="ZINC_FINGER_C2H2_1"/>
    <property type="match status" value="9"/>
</dbReference>
<dbReference type="PROSITE" id="PS50157">
    <property type="entry name" value="ZINC_FINGER_C2H2_2"/>
    <property type="match status" value="9"/>
</dbReference>
<evidence type="ECO:0000256" key="6">
    <source>
        <dbReference type="ARBA" id="ARBA00023125"/>
    </source>
</evidence>
<dbReference type="OrthoDB" id="3437960at2759"/>
<feature type="domain" description="C2H2-type" evidence="10">
    <location>
        <begin position="500"/>
        <end position="527"/>
    </location>
</feature>
<feature type="domain" description="C2H2-type" evidence="10">
    <location>
        <begin position="388"/>
        <end position="415"/>
    </location>
</feature>
<feature type="domain" description="C2H2-type" evidence="10">
    <location>
        <begin position="472"/>
        <end position="499"/>
    </location>
</feature>
<evidence type="ECO:0000259" key="10">
    <source>
        <dbReference type="PROSITE" id="PS50157"/>
    </source>
</evidence>
<evidence type="ECO:0000256" key="2">
    <source>
        <dbReference type="ARBA" id="ARBA00022723"/>
    </source>
</evidence>
<dbReference type="Proteomes" id="UP001152888">
    <property type="component" value="Unassembled WGS sequence"/>
</dbReference>
<dbReference type="PANTHER" id="PTHR24379">
    <property type="entry name" value="KRAB AND ZINC FINGER DOMAIN-CONTAINING"/>
    <property type="match status" value="1"/>
</dbReference>
<dbReference type="Gene3D" id="3.30.160.60">
    <property type="entry name" value="Classic Zinc Finger"/>
    <property type="match status" value="8"/>
</dbReference>
<evidence type="ECO:0000313" key="12">
    <source>
        <dbReference type="Proteomes" id="UP001152888"/>
    </source>
</evidence>
<dbReference type="InterPro" id="IPR013087">
    <property type="entry name" value="Znf_C2H2_type"/>
</dbReference>
<dbReference type="FunFam" id="3.30.160.60:FF:000204">
    <property type="entry name" value="Zinc finger protein 331"/>
    <property type="match status" value="1"/>
</dbReference>
<reference evidence="11" key="1">
    <citation type="submission" date="2022-03" db="EMBL/GenBank/DDBJ databases">
        <authorList>
            <person name="Sayadi A."/>
        </authorList>
    </citation>
    <scope>NUCLEOTIDE SEQUENCE</scope>
</reference>
<evidence type="ECO:0000256" key="5">
    <source>
        <dbReference type="ARBA" id="ARBA00022833"/>
    </source>
</evidence>
<feature type="region of interest" description="Disordered" evidence="9">
    <location>
        <begin position="62"/>
        <end position="111"/>
    </location>
</feature>
<sequence length="636" mass="72964">MGSDLICPLCCQEKFSSHDALKNHISNILQKLKCPSCNKCCDDLRQLVHHLGTLCWQLEEPTDGENGGTVESEKKSREVDSNHSVLPNTGENHKMGDDSPNNIEDTENKSENTKPSTYLCVMCNIGFDSIDEHLNEYHQGEEVVLEESTSEEPEVQYSSNQNNRECIVEIIETDSNTSAVSQLLHKEHYFDSNGIAYTRKFLKVPEFLHNKLSSPIIEKYLQEDGTTRKIHNDDSNVNEIFKCPKCFLKFSEIDLYSIHACNPEQITDFKCVYCLAVFGSVATLKEHMKSHHVEEQNGQTKRVVTMEPYVCEVCGTIFPSFKSLRLHRKMHEPVKEKPIEAPVSYSITGNKCEKKNVRTMFICDICNNTYDKEYEIVHMKSHSKEENFDCSVCNKKFFSLKDVVMHTKAHKNEKKFMCPNCKKPFNTQEGLKEHVGKKCAKRQYACQYCGRSFARPYEKVKHERIHTGEKPHICKICGKKFRVSYCLTLHLRAHTGVRPYECVHCGKRFKSHGVYSHHVKTHSEVRAYKCPYCPKTFKTGVQLAGHKNSHLKPFTCTICNRPFSTLYGVRSHLETHKTENSLKFTCWLCGASYGRAFALGDHMKSQHPEKNIDTDLQVDENQLEQDIGKDSPNEAE</sequence>
<keyword evidence="7" id="KW-0539">Nucleus</keyword>
<dbReference type="FunFam" id="3.30.160.60:FF:000100">
    <property type="entry name" value="Zinc finger 45-like"/>
    <property type="match status" value="1"/>
</dbReference>
<dbReference type="SUPFAM" id="SSF57667">
    <property type="entry name" value="beta-beta-alpha zinc fingers"/>
    <property type="match status" value="5"/>
</dbReference>
<evidence type="ECO:0000313" key="11">
    <source>
        <dbReference type="EMBL" id="CAH1968958.1"/>
    </source>
</evidence>
<dbReference type="GO" id="GO:0000977">
    <property type="term" value="F:RNA polymerase II transcription regulatory region sequence-specific DNA binding"/>
    <property type="evidence" value="ECO:0007669"/>
    <property type="project" value="TreeGrafter"/>
</dbReference>
<keyword evidence="4 8" id="KW-0863">Zinc-finger</keyword>
<comment type="caution">
    <text evidence="11">The sequence shown here is derived from an EMBL/GenBank/DDBJ whole genome shotgun (WGS) entry which is preliminary data.</text>
</comment>
<feature type="domain" description="C2H2-type" evidence="10">
    <location>
        <begin position="309"/>
        <end position="336"/>
    </location>
</feature>
<proteinExistence type="predicted"/>
<protein>
    <recommendedName>
        <fullName evidence="10">C2H2-type domain-containing protein</fullName>
    </recommendedName>
</protein>
<keyword evidence="5" id="KW-0862">Zinc</keyword>
<keyword evidence="2" id="KW-0479">Metal-binding</keyword>
<accession>A0A9P0P3T3</accession>
<keyword evidence="12" id="KW-1185">Reference proteome</keyword>
<evidence type="ECO:0000256" key="7">
    <source>
        <dbReference type="ARBA" id="ARBA00023242"/>
    </source>
</evidence>
<feature type="domain" description="C2H2-type" evidence="10">
    <location>
        <begin position="269"/>
        <end position="296"/>
    </location>
</feature>
<dbReference type="PANTHER" id="PTHR24379:SF127">
    <property type="entry name" value="BLOODY FINGERS-RELATED"/>
    <property type="match status" value="1"/>
</dbReference>
<dbReference type="AlphaFoldDB" id="A0A9P0P3T3"/>
<dbReference type="InterPro" id="IPR036236">
    <property type="entry name" value="Znf_C2H2_sf"/>
</dbReference>
<evidence type="ECO:0000256" key="8">
    <source>
        <dbReference type="PROSITE-ProRule" id="PRU00042"/>
    </source>
</evidence>
<feature type="compositionally biased region" description="Basic and acidic residues" evidence="9">
    <location>
        <begin position="71"/>
        <end position="81"/>
    </location>
</feature>
<keyword evidence="6" id="KW-0238">DNA-binding</keyword>
<evidence type="ECO:0000256" key="1">
    <source>
        <dbReference type="ARBA" id="ARBA00004123"/>
    </source>
</evidence>
<feature type="compositionally biased region" description="Basic and acidic residues" evidence="9">
    <location>
        <begin position="626"/>
        <end position="636"/>
    </location>
</feature>
<feature type="domain" description="C2H2-type" evidence="10">
    <location>
        <begin position="528"/>
        <end position="550"/>
    </location>
</feature>
<evidence type="ECO:0000256" key="3">
    <source>
        <dbReference type="ARBA" id="ARBA00022737"/>
    </source>
</evidence>
<keyword evidence="3" id="KW-0677">Repeat</keyword>
<evidence type="ECO:0000256" key="9">
    <source>
        <dbReference type="SAM" id="MobiDB-lite"/>
    </source>
</evidence>
<organism evidence="11 12">
    <name type="scientific">Acanthoscelides obtectus</name>
    <name type="common">Bean weevil</name>
    <name type="synonym">Bruchus obtectus</name>
    <dbReference type="NCBI Taxonomy" id="200917"/>
    <lineage>
        <taxon>Eukaryota</taxon>
        <taxon>Metazoa</taxon>
        <taxon>Ecdysozoa</taxon>
        <taxon>Arthropoda</taxon>
        <taxon>Hexapoda</taxon>
        <taxon>Insecta</taxon>
        <taxon>Pterygota</taxon>
        <taxon>Neoptera</taxon>
        <taxon>Endopterygota</taxon>
        <taxon>Coleoptera</taxon>
        <taxon>Polyphaga</taxon>
        <taxon>Cucujiformia</taxon>
        <taxon>Chrysomeloidea</taxon>
        <taxon>Chrysomelidae</taxon>
        <taxon>Bruchinae</taxon>
        <taxon>Bruchini</taxon>
        <taxon>Acanthoscelides</taxon>
    </lineage>
</organism>
<evidence type="ECO:0000256" key="4">
    <source>
        <dbReference type="ARBA" id="ARBA00022771"/>
    </source>
</evidence>
<comment type="subcellular location">
    <subcellularLocation>
        <location evidence="1">Nucleus</location>
    </subcellularLocation>
</comment>
<dbReference type="Pfam" id="PF13912">
    <property type="entry name" value="zf-C2H2_6"/>
    <property type="match status" value="5"/>
</dbReference>
<feature type="region of interest" description="Disordered" evidence="9">
    <location>
        <begin position="606"/>
        <end position="636"/>
    </location>
</feature>
<dbReference type="SMART" id="SM00355">
    <property type="entry name" value="ZnF_C2H2"/>
    <property type="match status" value="14"/>
</dbReference>
<feature type="domain" description="C2H2-type" evidence="10">
    <location>
        <begin position="554"/>
        <end position="581"/>
    </location>
</feature>
<dbReference type="Pfam" id="PF00096">
    <property type="entry name" value="zf-C2H2"/>
    <property type="match status" value="3"/>
</dbReference>
<feature type="domain" description="C2H2-type" evidence="10">
    <location>
        <begin position="584"/>
        <end position="612"/>
    </location>
</feature>
<dbReference type="Pfam" id="PF13894">
    <property type="entry name" value="zf-C2H2_4"/>
    <property type="match status" value="1"/>
</dbReference>
<dbReference type="GO" id="GO:0000981">
    <property type="term" value="F:DNA-binding transcription factor activity, RNA polymerase II-specific"/>
    <property type="evidence" value="ECO:0007669"/>
    <property type="project" value="TreeGrafter"/>
</dbReference>
<dbReference type="EMBL" id="CAKOFQ010006758">
    <property type="protein sequence ID" value="CAH1968958.1"/>
    <property type="molecule type" value="Genomic_DNA"/>
</dbReference>
<feature type="domain" description="C2H2-type" evidence="10">
    <location>
        <begin position="444"/>
        <end position="471"/>
    </location>
</feature>
<dbReference type="GO" id="GO:0008270">
    <property type="term" value="F:zinc ion binding"/>
    <property type="evidence" value="ECO:0007669"/>
    <property type="project" value="UniProtKB-KW"/>
</dbReference>